<evidence type="ECO:0000256" key="2">
    <source>
        <dbReference type="SAM" id="SignalP"/>
    </source>
</evidence>
<feature type="signal peptide" evidence="2">
    <location>
        <begin position="1"/>
        <end position="24"/>
    </location>
</feature>
<evidence type="ECO:0000256" key="1">
    <source>
        <dbReference type="SAM" id="MobiDB-lite"/>
    </source>
</evidence>
<keyword evidence="4" id="KW-1185">Reference proteome</keyword>
<protein>
    <submittedName>
        <fullName evidence="3">Uncharacterized protein</fullName>
    </submittedName>
</protein>
<comment type="caution">
    <text evidence="3">The sequence shown here is derived from an EMBL/GenBank/DDBJ whole genome shotgun (WGS) entry which is preliminary data.</text>
</comment>
<proteinExistence type="predicted"/>
<dbReference type="AlphaFoldDB" id="A0AAD6Y9F8"/>
<accession>A0AAD6Y9F8</accession>
<name>A0AAD6Y9F8_9AGAR</name>
<reference evidence="3" key="1">
    <citation type="submission" date="2023-03" db="EMBL/GenBank/DDBJ databases">
        <title>Massive genome expansion in bonnet fungi (Mycena s.s.) driven by repeated elements and novel gene families across ecological guilds.</title>
        <authorList>
            <consortium name="Lawrence Berkeley National Laboratory"/>
            <person name="Harder C.B."/>
            <person name="Miyauchi S."/>
            <person name="Viragh M."/>
            <person name="Kuo A."/>
            <person name="Thoen E."/>
            <person name="Andreopoulos B."/>
            <person name="Lu D."/>
            <person name="Skrede I."/>
            <person name="Drula E."/>
            <person name="Henrissat B."/>
            <person name="Morin E."/>
            <person name="Kohler A."/>
            <person name="Barry K."/>
            <person name="LaButti K."/>
            <person name="Morin E."/>
            <person name="Salamov A."/>
            <person name="Lipzen A."/>
            <person name="Mereny Z."/>
            <person name="Hegedus B."/>
            <person name="Baldrian P."/>
            <person name="Stursova M."/>
            <person name="Weitz H."/>
            <person name="Taylor A."/>
            <person name="Grigoriev I.V."/>
            <person name="Nagy L.G."/>
            <person name="Martin F."/>
            <person name="Kauserud H."/>
        </authorList>
    </citation>
    <scope>NUCLEOTIDE SEQUENCE</scope>
    <source>
        <strain evidence="3">9144</strain>
    </source>
</reference>
<feature type="region of interest" description="Disordered" evidence="1">
    <location>
        <begin position="124"/>
        <end position="153"/>
    </location>
</feature>
<sequence length="223" mass="24112">MLGHSATLAVVIVTLSSLAPPASSRTIRIHDRNALTDSIQVLIRYTTRTCHGLGVHRTSLAQLTGARPLVKWASLAVCHRRHDPVRLRADACGVPARVRVVGPARARCARAALQPVPADVQAGPASSAGAWSQVPHRGAHGQQRESCGTTKGGGVRRSLWRLRGGEHAWSFRARSREDMMEWRKRAVPRCERADGALAAAVRAAGYLSEEEEEGSDKGRSVEE</sequence>
<evidence type="ECO:0000313" key="4">
    <source>
        <dbReference type="Proteomes" id="UP001219525"/>
    </source>
</evidence>
<dbReference type="Proteomes" id="UP001219525">
    <property type="component" value="Unassembled WGS sequence"/>
</dbReference>
<keyword evidence="2" id="KW-0732">Signal</keyword>
<evidence type="ECO:0000313" key="3">
    <source>
        <dbReference type="EMBL" id="KAJ7203753.1"/>
    </source>
</evidence>
<gene>
    <name evidence="3" type="ORF">GGX14DRAFT_647838</name>
</gene>
<dbReference type="EMBL" id="JARJCW010000049">
    <property type="protein sequence ID" value="KAJ7203753.1"/>
    <property type="molecule type" value="Genomic_DNA"/>
</dbReference>
<feature type="region of interest" description="Disordered" evidence="1">
    <location>
        <begin position="204"/>
        <end position="223"/>
    </location>
</feature>
<organism evidence="3 4">
    <name type="scientific">Mycena pura</name>
    <dbReference type="NCBI Taxonomy" id="153505"/>
    <lineage>
        <taxon>Eukaryota</taxon>
        <taxon>Fungi</taxon>
        <taxon>Dikarya</taxon>
        <taxon>Basidiomycota</taxon>
        <taxon>Agaricomycotina</taxon>
        <taxon>Agaricomycetes</taxon>
        <taxon>Agaricomycetidae</taxon>
        <taxon>Agaricales</taxon>
        <taxon>Marasmiineae</taxon>
        <taxon>Mycenaceae</taxon>
        <taxon>Mycena</taxon>
    </lineage>
</organism>
<feature type="chain" id="PRO_5042214957" evidence="2">
    <location>
        <begin position="25"/>
        <end position="223"/>
    </location>
</feature>